<name>A0A0P6XGE5_9CHLR</name>
<dbReference type="SMART" id="SM00854">
    <property type="entry name" value="PGA_cap"/>
    <property type="match status" value="1"/>
</dbReference>
<dbReference type="Proteomes" id="UP000050417">
    <property type="component" value="Unassembled WGS sequence"/>
</dbReference>
<feature type="chain" id="PRO_5006133048" description="Capsule synthesis protein CapA domain-containing protein" evidence="3">
    <location>
        <begin position="22"/>
        <end position="553"/>
    </location>
</feature>
<dbReference type="OrthoDB" id="150244at2"/>
<feature type="signal peptide" evidence="3">
    <location>
        <begin position="1"/>
        <end position="21"/>
    </location>
</feature>
<dbReference type="InterPro" id="IPR052169">
    <property type="entry name" value="CW_Biosynth-Accessory"/>
</dbReference>
<dbReference type="Pfam" id="PF09587">
    <property type="entry name" value="PGA_cap"/>
    <property type="match status" value="1"/>
</dbReference>
<dbReference type="RefSeq" id="WP_075064650.1">
    <property type="nucleotide sequence ID" value="NZ_LGCL01000045.1"/>
</dbReference>
<organism evidence="5 6">
    <name type="scientific">Ornatilinea apprima</name>
    <dbReference type="NCBI Taxonomy" id="1134406"/>
    <lineage>
        <taxon>Bacteria</taxon>
        <taxon>Bacillati</taxon>
        <taxon>Chloroflexota</taxon>
        <taxon>Anaerolineae</taxon>
        <taxon>Anaerolineales</taxon>
        <taxon>Anaerolineaceae</taxon>
        <taxon>Ornatilinea</taxon>
    </lineage>
</organism>
<sequence>MPNKLHIIVLACLAVTLAVSACAPQSSAPSATAGPTTVQPTQPVPPTALPQPTATPRPLALWIDPSLPGDFRAQVAVDASMVTTTDAGAADFLLTTGDSMPASQWVYALAAPFPTIPDDLSTAALLQVWLGQVDDQLPLERLVVDASTAAVFEAQWGAPSRQTVDVVSTETISDQCWNTPGSWTLLPFEAIDHTWKIISLDGQSPLRKSFDPNQYALTISISLINQGTASVQPSDLISLPATNRDPSKLTTVILTGVTALVRATAQMMELKGMAYPATDIGADLREADILHINNEIPFAENCPPPFPREDNLVFCSKEKYIQLLEDIGTDVVELSGDHFQDWGPEADYFTLDLYRQRGWGYYGGGENLADGRKPLLIEHNGNHIAFLGCNAKARGYATASETQPGAVFCDFDFLTAQIQELRQQGYLPIVTFQHLEYYDYKINPYLQPDFQRVAEAGAVIVSGSQAHQPHAFEFFNGAFLHYGLGNLFFDQLKEGIPTQQAFIDRHVFYDGKYISTELLTTRFVDYARSRPMTAEERAELLDTVFDLSLWNRP</sequence>
<protein>
    <recommendedName>
        <fullName evidence="4">Capsule synthesis protein CapA domain-containing protein</fullName>
    </recommendedName>
</protein>
<keyword evidence="6" id="KW-1185">Reference proteome</keyword>
<dbReference type="AlphaFoldDB" id="A0A0P6XGE5"/>
<proteinExistence type="inferred from homology"/>
<dbReference type="EMBL" id="LGCL01000045">
    <property type="protein sequence ID" value="KPL70155.1"/>
    <property type="molecule type" value="Genomic_DNA"/>
</dbReference>
<gene>
    <name evidence="5" type="ORF">ADN00_19185</name>
</gene>
<evidence type="ECO:0000256" key="1">
    <source>
        <dbReference type="ARBA" id="ARBA00005662"/>
    </source>
</evidence>
<comment type="similarity">
    <text evidence="1">Belongs to the CapA family.</text>
</comment>
<reference evidence="5 6" key="1">
    <citation type="submission" date="2015-07" db="EMBL/GenBank/DDBJ databases">
        <title>Genome sequence of Ornatilinea apprima DSM 23815.</title>
        <authorList>
            <person name="Hemp J."/>
            <person name="Ward L.M."/>
            <person name="Pace L.A."/>
            <person name="Fischer W.W."/>
        </authorList>
    </citation>
    <scope>NUCLEOTIDE SEQUENCE [LARGE SCALE GENOMIC DNA]</scope>
    <source>
        <strain evidence="5 6">P3M-1</strain>
    </source>
</reference>
<evidence type="ECO:0000259" key="4">
    <source>
        <dbReference type="SMART" id="SM00854"/>
    </source>
</evidence>
<feature type="domain" description="Capsule synthesis protein CapA" evidence="4">
    <location>
        <begin position="251"/>
        <end position="491"/>
    </location>
</feature>
<dbReference type="PANTHER" id="PTHR33393">
    <property type="entry name" value="POLYGLUTAMINE SYNTHESIS ACCESSORY PROTEIN RV0574C-RELATED"/>
    <property type="match status" value="1"/>
</dbReference>
<feature type="region of interest" description="Disordered" evidence="2">
    <location>
        <begin position="26"/>
        <end position="55"/>
    </location>
</feature>
<evidence type="ECO:0000313" key="5">
    <source>
        <dbReference type="EMBL" id="KPL70155.1"/>
    </source>
</evidence>
<dbReference type="PROSITE" id="PS51257">
    <property type="entry name" value="PROKAR_LIPOPROTEIN"/>
    <property type="match status" value="1"/>
</dbReference>
<dbReference type="SUPFAM" id="SSF56300">
    <property type="entry name" value="Metallo-dependent phosphatases"/>
    <property type="match status" value="1"/>
</dbReference>
<evidence type="ECO:0000313" key="6">
    <source>
        <dbReference type="Proteomes" id="UP000050417"/>
    </source>
</evidence>
<dbReference type="STRING" id="1134406.ADN00_19185"/>
<feature type="compositionally biased region" description="Low complexity" evidence="2">
    <location>
        <begin position="26"/>
        <end position="41"/>
    </location>
</feature>
<feature type="compositionally biased region" description="Pro residues" evidence="2">
    <location>
        <begin position="42"/>
        <end position="55"/>
    </location>
</feature>
<comment type="caution">
    <text evidence="5">The sequence shown here is derived from an EMBL/GenBank/DDBJ whole genome shotgun (WGS) entry which is preliminary data.</text>
</comment>
<dbReference type="InterPro" id="IPR029052">
    <property type="entry name" value="Metallo-depent_PP-like"/>
</dbReference>
<accession>A0A0P6XGE5</accession>
<dbReference type="InterPro" id="IPR019079">
    <property type="entry name" value="Capsule_synth_CapA"/>
</dbReference>
<evidence type="ECO:0000256" key="2">
    <source>
        <dbReference type="SAM" id="MobiDB-lite"/>
    </source>
</evidence>
<evidence type="ECO:0000256" key="3">
    <source>
        <dbReference type="SAM" id="SignalP"/>
    </source>
</evidence>
<keyword evidence="3" id="KW-0732">Signal</keyword>
<dbReference type="PANTHER" id="PTHR33393:SF13">
    <property type="entry name" value="PGA BIOSYNTHESIS PROTEIN CAPA"/>
    <property type="match status" value="1"/>
</dbReference>